<protein>
    <recommendedName>
        <fullName evidence="4">Transmembrane protein</fullName>
    </recommendedName>
</protein>
<dbReference type="EMBL" id="HBNS01005985">
    <property type="protein sequence ID" value="CAE4587891.1"/>
    <property type="molecule type" value="Transcribed_RNA"/>
</dbReference>
<feature type="compositionally biased region" description="Polar residues" evidence="1">
    <location>
        <begin position="58"/>
        <end position="69"/>
    </location>
</feature>
<feature type="region of interest" description="Disordered" evidence="1">
    <location>
        <begin position="1"/>
        <end position="140"/>
    </location>
</feature>
<evidence type="ECO:0000256" key="2">
    <source>
        <dbReference type="SAM" id="Phobius"/>
    </source>
</evidence>
<evidence type="ECO:0000313" key="3">
    <source>
        <dbReference type="EMBL" id="CAE4587891.1"/>
    </source>
</evidence>
<name>A0A7S4QP11_9STRA</name>
<organism evidence="3">
    <name type="scientific">Ditylum brightwellii</name>
    <dbReference type="NCBI Taxonomy" id="49249"/>
    <lineage>
        <taxon>Eukaryota</taxon>
        <taxon>Sar</taxon>
        <taxon>Stramenopiles</taxon>
        <taxon>Ochrophyta</taxon>
        <taxon>Bacillariophyta</taxon>
        <taxon>Mediophyceae</taxon>
        <taxon>Lithodesmiophycidae</taxon>
        <taxon>Lithodesmiales</taxon>
        <taxon>Lithodesmiaceae</taxon>
        <taxon>Ditylum</taxon>
    </lineage>
</organism>
<sequence length="372" mass="40733">MVRAKRNQNAKQQPFLNEEDDSDNDYSLQSQPQPPPRRGPNHYQQRGGYAPPPPSSSNKNAPLFTSSSFPAPLPPRVSRANPPILHYDTSNPGMLIGGGRGTTGRGRGVTGRGMDTRTNAGGGRNISSSSGVKFRSAESTQRTMNELAQKRHEKAERKRAGTLLISMVCLALGVHFVTSESPMFFGGFYEVENGGEHGGGVNPHFQSLRSKEYGVVVPMEDEKQSAKGDVDGIDDLLKKDKDGDKGGGDGDKDDSELFDGNKYDDEENYLPPVEEEKFEEGEEYLIPVRYYSDIKSPRRRSDSPFFFHIPRCGGQTVKDIVGKCLGLSQASNMGVQEGHGNDPVSTYYFNLILMCFCGGGIENSGTVCLHLR</sequence>
<feature type="region of interest" description="Disordered" evidence="1">
    <location>
        <begin position="221"/>
        <end position="268"/>
    </location>
</feature>
<gene>
    <name evidence="3" type="ORF">DBRI00130_LOCUS4872</name>
</gene>
<keyword evidence="2" id="KW-0472">Membrane</keyword>
<dbReference type="InterPro" id="IPR053259">
    <property type="entry name" value="Golvesin-related_Golgi"/>
</dbReference>
<feature type="compositionally biased region" description="Polar residues" evidence="1">
    <location>
        <begin position="125"/>
        <end position="140"/>
    </location>
</feature>
<feature type="compositionally biased region" description="Basic and acidic residues" evidence="1">
    <location>
        <begin position="221"/>
        <end position="250"/>
    </location>
</feature>
<dbReference type="PANTHER" id="PTHR32301:SF6">
    <property type="entry name" value="GOLVESIN-RELATED"/>
    <property type="match status" value="1"/>
</dbReference>
<evidence type="ECO:0008006" key="4">
    <source>
        <dbReference type="Google" id="ProtNLM"/>
    </source>
</evidence>
<accession>A0A7S4QP11</accession>
<reference evidence="3" key="1">
    <citation type="submission" date="2021-01" db="EMBL/GenBank/DDBJ databases">
        <authorList>
            <person name="Corre E."/>
            <person name="Pelletier E."/>
            <person name="Niang G."/>
            <person name="Scheremetjew M."/>
            <person name="Finn R."/>
            <person name="Kale V."/>
            <person name="Holt S."/>
            <person name="Cochrane G."/>
            <person name="Meng A."/>
            <person name="Brown T."/>
            <person name="Cohen L."/>
        </authorList>
    </citation>
    <scope>NUCLEOTIDE SEQUENCE</scope>
    <source>
        <strain evidence="3">GSO104</strain>
    </source>
</reference>
<dbReference type="PANTHER" id="PTHR32301">
    <property type="entry name" value="COUNTIN RECEPTOR CNR3-RELATED"/>
    <property type="match status" value="1"/>
</dbReference>
<evidence type="ECO:0000256" key="1">
    <source>
        <dbReference type="SAM" id="MobiDB-lite"/>
    </source>
</evidence>
<keyword evidence="2" id="KW-1133">Transmembrane helix</keyword>
<feature type="transmembrane region" description="Helical" evidence="2">
    <location>
        <begin position="160"/>
        <end position="178"/>
    </location>
</feature>
<dbReference type="AlphaFoldDB" id="A0A7S4QP11"/>
<proteinExistence type="predicted"/>
<feature type="compositionally biased region" description="Gly residues" evidence="1">
    <location>
        <begin position="95"/>
        <end position="111"/>
    </location>
</feature>
<keyword evidence="2" id="KW-0812">Transmembrane</keyword>